<proteinExistence type="predicted"/>
<feature type="domain" description="DUF5801" evidence="1">
    <location>
        <begin position="15"/>
        <end position="146"/>
    </location>
</feature>
<sequence>AITLVTQDAQTIGANSDTASASFAAAFLAAVTPSYGADGAGSTVISNYTLNVTNSASGLTSQGEAITLNKVGNDIIGQNSHGDIFKISVDASGTVTLTQYQQIDHLPESLNTSNDNFHIDLAAGKVSLSATATVTDGDNDQATSTVSTDLGGNIGFDDDIPSLTVGTVNDGAITLVTQDAQTIGANSDTASASFAAAFLAAVTPSYGADGAGSTVISNYTLNVTNSASGLTSQGEAITLNKVGNDIIGQNSHGDIFKIS</sequence>
<comment type="caution">
    <text evidence="2">The sequence shown here is derived from an EMBL/GenBank/DDBJ whole genome shotgun (WGS) entry which is preliminary data.</text>
</comment>
<organism evidence="2 3">
    <name type="scientific">Mesorhizobium dulcispinae</name>
    <dbReference type="NCBI Taxonomy" id="3072316"/>
    <lineage>
        <taxon>Bacteria</taxon>
        <taxon>Pseudomonadati</taxon>
        <taxon>Pseudomonadota</taxon>
        <taxon>Alphaproteobacteria</taxon>
        <taxon>Hyphomicrobiales</taxon>
        <taxon>Phyllobacteriaceae</taxon>
        <taxon>Mesorhizobium</taxon>
    </lineage>
</organism>
<feature type="non-terminal residue" evidence="2">
    <location>
        <position position="1"/>
    </location>
</feature>
<dbReference type="InterPro" id="IPR043824">
    <property type="entry name" value="DUF5801"/>
</dbReference>
<gene>
    <name evidence="2" type="ORF">RFM27_32865</name>
</gene>
<evidence type="ECO:0000259" key="1">
    <source>
        <dbReference type="Pfam" id="PF19116"/>
    </source>
</evidence>
<dbReference type="Pfam" id="PF19116">
    <property type="entry name" value="DUF5801"/>
    <property type="match status" value="2"/>
</dbReference>
<dbReference type="RefSeq" id="WP_320327818.1">
    <property type="nucleotide sequence ID" value="NZ_JAVIIZ010000070.1"/>
</dbReference>
<name>A0ABU4XQ22_9HYPH</name>
<evidence type="ECO:0000313" key="3">
    <source>
        <dbReference type="Proteomes" id="UP001271780"/>
    </source>
</evidence>
<dbReference type="EMBL" id="JAVIIZ010000070">
    <property type="protein sequence ID" value="MDX8476837.1"/>
    <property type="molecule type" value="Genomic_DNA"/>
</dbReference>
<dbReference type="Proteomes" id="UP001271780">
    <property type="component" value="Unassembled WGS sequence"/>
</dbReference>
<keyword evidence="3" id="KW-1185">Reference proteome</keyword>
<evidence type="ECO:0000313" key="2">
    <source>
        <dbReference type="EMBL" id="MDX8476837.1"/>
    </source>
</evidence>
<reference evidence="2 3" key="1">
    <citation type="submission" date="2023-08" db="EMBL/GenBank/DDBJ databases">
        <title>Implementing the SeqCode for naming new Mesorhizobium species isolated from Vachellia karroo root nodules.</title>
        <authorList>
            <person name="Van Lill M."/>
        </authorList>
    </citation>
    <scope>NUCLEOTIDE SEQUENCE [LARGE SCALE GENOMIC DNA]</scope>
    <source>
        <strain evidence="2 3">VK23A</strain>
    </source>
</reference>
<protein>
    <submittedName>
        <fullName evidence="2">DUF5801 repeats-in-toxin domain-containing protein</fullName>
    </submittedName>
</protein>
<feature type="non-terminal residue" evidence="2">
    <location>
        <position position="259"/>
    </location>
</feature>
<accession>A0ABU4XQ22</accession>
<feature type="domain" description="DUF5801" evidence="1">
    <location>
        <begin position="186"/>
        <end position="257"/>
    </location>
</feature>